<accession>A0A0A6UEB6</accession>
<name>A0A0A6UEB6_ACTUT</name>
<dbReference type="InterPro" id="IPR050832">
    <property type="entry name" value="Bact_Acetyltransf"/>
</dbReference>
<dbReference type="RefSeq" id="WP_043531139.1">
    <property type="nucleotide sequence ID" value="NZ_BAABKU010000001.1"/>
</dbReference>
<dbReference type="CDD" id="cd04301">
    <property type="entry name" value="NAT_SF"/>
    <property type="match status" value="1"/>
</dbReference>
<dbReference type="AlphaFoldDB" id="A0A0A6UEB6"/>
<organism evidence="4 5">
    <name type="scientific">Actinoplanes utahensis</name>
    <dbReference type="NCBI Taxonomy" id="1869"/>
    <lineage>
        <taxon>Bacteria</taxon>
        <taxon>Bacillati</taxon>
        <taxon>Actinomycetota</taxon>
        <taxon>Actinomycetes</taxon>
        <taxon>Micromonosporales</taxon>
        <taxon>Micromonosporaceae</taxon>
        <taxon>Actinoplanes</taxon>
    </lineage>
</organism>
<dbReference type="InterPro" id="IPR000182">
    <property type="entry name" value="GNAT_dom"/>
</dbReference>
<sequence>MTWHLTSDVLLFEKTIGPFLRSAPVRHTLLLTVTAALRLRGPHVYGPHDPILGWWTDDSTGAICGALLRTPPHPLTLTEVPPEALSAAASAFVSHPLTAVNLLAADAPAFTEAWLSLAGGVARAGRRTRLFRLSGLEEPTVPGTARLATSADRLLLHHWSRAFHDDIDEQPGDLGATIDDRLSYQGIVLWESAGTPVSMAAYSRIESGMARIQSVYTPPEHRRQGFGGAVTAAATGNALDAGAIDVVLFTDVANPTSNALYQRLGYRPIEDRVVVEFSS</sequence>
<dbReference type="Gene3D" id="3.40.630.30">
    <property type="match status" value="1"/>
</dbReference>
<gene>
    <name evidence="4" type="ORF">MB27_32675</name>
</gene>
<dbReference type="EMBL" id="JRTT01000128">
    <property type="protein sequence ID" value="KHD73801.1"/>
    <property type="molecule type" value="Genomic_DNA"/>
</dbReference>
<dbReference type="STRING" id="1869.MB27_32675"/>
<dbReference type="eggNOG" id="COG3393">
    <property type="taxonomic scope" value="Bacteria"/>
</dbReference>
<dbReference type="PROSITE" id="PS51186">
    <property type="entry name" value="GNAT"/>
    <property type="match status" value="1"/>
</dbReference>
<evidence type="ECO:0000313" key="5">
    <source>
        <dbReference type="Proteomes" id="UP000054537"/>
    </source>
</evidence>
<evidence type="ECO:0000313" key="4">
    <source>
        <dbReference type="EMBL" id="KHD73801.1"/>
    </source>
</evidence>
<protein>
    <recommendedName>
        <fullName evidence="3">N-acetyltransferase domain-containing protein</fullName>
    </recommendedName>
</protein>
<dbReference type="Proteomes" id="UP000054537">
    <property type="component" value="Unassembled WGS sequence"/>
</dbReference>
<feature type="domain" description="N-acetyltransferase" evidence="3">
    <location>
        <begin position="143"/>
        <end position="279"/>
    </location>
</feature>
<evidence type="ECO:0000256" key="1">
    <source>
        <dbReference type="ARBA" id="ARBA00022679"/>
    </source>
</evidence>
<evidence type="ECO:0000256" key="2">
    <source>
        <dbReference type="ARBA" id="ARBA00023315"/>
    </source>
</evidence>
<dbReference type="GO" id="GO:0016747">
    <property type="term" value="F:acyltransferase activity, transferring groups other than amino-acyl groups"/>
    <property type="evidence" value="ECO:0007669"/>
    <property type="project" value="InterPro"/>
</dbReference>
<reference evidence="4 5" key="1">
    <citation type="submission" date="2014-10" db="EMBL/GenBank/DDBJ databases">
        <title>Draft genome sequence of Actinoplanes utahensis NRRL 12052.</title>
        <authorList>
            <person name="Velasco-Bucheli B."/>
            <person name="del Cerro C."/>
            <person name="Hormigo D."/>
            <person name="Garcia J.L."/>
            <person name="Acebal C."/>
            <person name="Arroyo M."/>
            <person name="de la Mata I."/>
        </authorList>
    </citation>
    <scope>NUCLEOTIDE SEQUENCE [LARGE SCALE GENOMIC DNA]</scope>
    <source>
        <strain evidence="4 5">NRRL 12052</strain>
    </source>
</reference>
<dbReference type="PANTHER" id="PTHR43877">
    <property type="entry name" value="AMINOALKYLPHOSPHONATE N-ACETYLTRANSFERASE-RELATED-RELATED"/>
    <property type="match status" value="1"/>
</dbReference>
<comment type="caution">
    <text evidence="4">The sequence shown here is derived from an EMBL/GenBank/DDBJ whole genome shotgun (WGS) entry which is preliminary data.</text>
</comment>
<keyword evidence="5" id="KW-1185">Reference proteome</keyword>
<keyword evidence="2" id="KW-0012">Acyltransferase</keyword>
<proteinExistence type="predicted"/>
<dbReference type="OrthoDB" id="3174529at2"/>
<dbReference type="InterPro" id="IPR016181">
    <property type="entry name" value="Acyl_CoA_acyltransferase"/>
</dbReference>
<keyword evidence="1" id="KW-0808">Transferase</keyword>
<dbReference type="Pfam" id="PF00583">
    <property type="entry name" value="Acetyltransf_1"/>
    <property type="match status" value="1"/>
</dbReference>
<evidence type="ECO:0000259" key="3">
    <source>
        <dbReference type="PROSITE" id="PS51186"/>
    </source>
</evidence>
<dbReference type="SUPFAM" id="SSF55729">
    <property type="entry name" value="Acyl-CoA N-acyltransferases (Nat)"/>
    <property type="match status" value="1"/>
</dbReference>